<evidence type="ECO:0008006" key="3">
    <source>
        <dbReference type="Google" id="ProtNLM"/>
    </source>
</evidence>
<dbReference type="EMBL" id="CDMY01000405">
    <property type="protein sequence ID" value="CEM10809.1"/>
    <property type="molecule type" value="Genomic_DNA"/>
</dbReference>
<accession>A0A0G4FD20</accession>
<dbReference type="Gene3D" id="3.30.710.10">
    <property type="entry name" value="Potassium Channel Kv1.1, Chain A"/>
    <property type="match status" value="1"/>
</dbReference>
<dbReference type="AlphaFoldDB" id="A0A0G4FD20"/>
<gene>
    <name evidence="1" type="ORF">Vbra_15042</name>
</gene>
<dbReference type="VEuPathDB" id="CryptoDB:Vbra_15042"/>
<reference evidence="1 2" key="1">
    <citation type="submission" date="2014-11" db="EMBL/GenBank/DDBJ databases">
        <authorList>
            <person name="Zhu J."/>
            <person name="Qi W."/>
            <person name="Song R."/>
        </authorList>
    </citation>
    <scope>NUCLEOTIDE SEQUENCE [LARGE SCALE GENOMIC DNA]</scope>
</reference>
<evidence type="ECO:0000313" key="1">
    <source>
        <dbReference type="EMBL" id="CEM10809.1"/>
    </source>
</evidence>
<dbReference type="Proteomes" id="UP000041254">
    <property type="component" value="Unassembled WGS sequence"/>
</dbReference>
<keyword evidence="2" id="KW-1185">Reference proteome</keyword>
<dbReference type="PhylomeDB" id="A0A0G4FD20"/>
<protein>
    <recommendedName>
        <fullName evidence="3">Potassium channel tetramerisation-type BTB domain-containing protein</fullName>
    </recommendedName>
</protein>
<dbReference type="OrthoDB" id="431168at2759"/>
<dbReference type="SUPFAM" id="SSF54695">
    <property type="entry name" value="POZ domain"/>
    <property type="match status" value="1"/>
</dbReference>
<dbReference type="InParanoid" id="A0A0G4FD20"/>
<name>A0A0G4FD20_VITBC</name>
<proteinExistence type="predicted"/>
<dbReference type="InterPro" id="IPR011333">
    <property type="entry name" value="SKP1/BTB/POZ_sf"/>
</dbReference>
<evidence type="ECO:0000313" key="2">
    <source>
        <dbReference type="Proteomes" id="UP000041254"/>
    </source>
</evidence>
<sequence>MEAASGSTSQQVDTLLAALTARIKAAFAALSRRRERAAAERRALEAAAERRALDGVTEPNDKETLQLCVGGQAFSVRRSVLRAVKGSVLAEIFSGRWDGRLLRHNGQIFLDVDPTVFRALLTRVMVFDQNSSHGHGHCQFHIAPDDPMRDDPGLLFYADLLLTSGQLSDPLDTPSLPSPSPSPHHAAASFLSANPCFPPSLSDALHHFERIARCLQEETARVDAAVEEWAERLAREERRYAAVRPFLSTGDDSVLSVEVSVDRSVVATSSATMEVATIGTDDRGLPRPIMNRFVRWQTPIDSIPPCHFNKMVDLCRRARLTAATSTATPPTDPSSDRPLIFTPLLAPSERTAFSQCCDMYGVDEGTDPHTRVPNGSSLVASFYDWWIINRCVGAVQGRPLRLLFSSSIHGWLYATLARRVRNMSRLLFLVRSGCEVVGVYVEGPFRLPATSLEGSHELHTKVSLFKLRGSRRNPYIGPLHLSPTHHAVDRLMCASLTDDAAIQGFDTHRERNGLGKLSFASGRLWLAYGASYGEASTLRQMSGGMLEGEGDAMAGRGWLGARVRDEGSFYPYAVVGGSNVAAVDEVEVLMVD</sequence>
<organism evidence="1 2">
    <name type="scientific">Vitrella brassicaformis (strain CCMP3155)</name>
    <dbReference type="NCBI Taxonomy" id="1169540"/>
    <lineage>
        <taxon>Eukaryota</taxon>
        <taxon>Sar</taxon>
        <taxon>Alveolata</taxon>
        <taxon>Colpodellida</taxon>
        <taxon>Vitrellaceae</taxon>
        <taxon>Vitrella</taxon>
    </lineage>
</organism>